<dbReference type="EMBL" id="JABBHF010000006">
    <property type="protein sequence ID" value="NMH88171.1"/>
    <property type="molecule type" value="Genomic_DNA"/>
</dbReference>
<organism evidence="1 2">
    <name type="scientific">Flavivirga algicola</name>
    <dbReference type="NCBI Taxonomy" id="2729136"/>
    <lineage>
        <taxon>Bacteria</taxon>
        <taxon>Pseudomonadati</taxon>
        <taxon>Bacteroidota</taxon>
        <taxon>Flavobacteriia</taxon>
        <taxon>Flavobacteriales</taxon>
        <taxon>Flavobacteriaceae</taxon>
        <taxon>Flavivirga</taxon>
    </lineage>
</organism>
<evidence type="ECO:0000313" key="1">
    <source>
        <dbReference type="EMBL" id="NMH88171.1"/>
    </source>
</evidence>
<proteinExistence type="predicted"/>
<keyword evidence="2" id="KW-1185">Reference proteome</keyword>
<sequence>MSSKIRNVRISIGAFSSRSQKPKLSVDGKTKKDPIIIVNGMGLIKMANIVFGEML</sequence>
<dbReference type="RefSeq" id="WP_169673446.1">
    <property type="nucleotide sequence ID" value="NZ_JABBHF010000006.1"/>
</dbReference>
<evidence type="ECO:0000313" key="2">
    <source>
        <dbReference type="Proteomes" id="UP000746690"/>
    </source>
</evidence>
<gene>
    <name evidence="1" type="ORF">HHX25_11700</name>
</gene>
<name>A0ABX1RX70_9FLAO</name>
<accession>A0ABX1RX70</accession>
<comment type="caution">
    <text evidence="1">The sequence shown here is derived from an EMBL/GenBank/DDBJ whole genome shotgun (WGS) entry which is preliminary data.</text>
</comment>
<reference evidence="1 2" key="1">
    <citation type="submission" date="2020-04" db="EMBL/GenBank/DDBJ databases">
        <title>A Flavivirga sp. nov.</title>
        <authorList>
            <person name="Sun X."/>
        </authorList>
    </citation>
    <scope>NUCLEOTIDE SEQUENCE [LARGE SCALE GENOMIC DNA]</scope>
    <source>
        <strain evidence="1 2">Y03</strain>
    </source>
</reference>
<protein>
    <submittedName>
        <fullName evidence="1">Uncharacterized protein</fullName>
    </submittedName>
</protein>
<dbReference type="Proteomes" id="UP000746690">
    <property type="component" value="Unassembled WGS sequence"/>
</dbReference>